<name>A0A6P1Q127_9GAMM</name>
<dbReference type="InterPro" id="IPR009270">
    <property type="entry name" value="DUF927"/>
</dbReference>
<dbReference type="KEGG" id="mint:C7M51_02988"/>
<evidence type="ECO:0000259" key="1">
    <source>
        <dbReference type="Pfam" id="PF06048"/>
    </source>
</evidence>
<evidence type="ECO:0000313" key="3">
    <source>
        <dbReference type="Proteomes" id="UP000464053"/>
    </source>
</evidence>
<sequence>MSGDKLTNLADDIDTDIDLSLSQFLTQKSLNEARAAKILDDAIEIELDEDEPSQNGSAAGLPVGYYNGSSGSFFARGKKVVHISSTPIIPCARCCSKNKQHNMSVDLMTINYIGQKVVVSVSLDELARNPEQVIAALASRGFGVTTSVHARAYFEKFIHACMKMALPMYLVAESMGMVEGEAAFLHGDMPVARGISGFDYLVPHKSVFSGIRMSGSLAEWKTLIEENVYGWPQLFALSSSFASMLLGMAGMDVALFHFYGGSTTGKTVVLQVGMSVHAHGGEPGSHPDVAILRWNTTDNALEINLSEFSGLVACIDEMGAYSDRKFSSLLYNMTSGRSKNRLDKSLTGRKPVLWKTFILSSGEMSIPEKLASRNEQLQGGQEHRAISLNILPEDAAKEGEPVGEVRRRADILKAELAEQYGTAGKAFIACFLSQQNDDGSLMSYSELSEQIKETTEECCKMLAEDLQSDGYVLSDIQHRALKRFAICLVAGGMAAEWGILPFEPQMINDSVMSAVRRWLDDGRNQYNPVKEALSAIQLELIKRQAAHFVPLQDKEAYIPSNHWGYTHPKTQDLMIFAPVFDDWCRRHNRKSAEVAKLLSAKNYLEPESKGHYKKRVQNSDVEGVFYQIKRSFLHCNISAEF</sequence>
<dbReference type="EMBL" id="CP028271">
    <property type="protein sequence ID" value="QHM72670.1"/>
    <property type="molecule type" value="Genomic_DNA"/>
</dbReference>
<dbReference type="Proteomes" id="UP000464053">
    <property type="component" value="Chromosome"/>
</dbReference>
<accession>A0A6P1Q127</accession>
<dbReference type="AlphaFoldDB" id="A0A6P1Q127"/>
<keyword evidence="3" id="KW-1185">Reference proteome</keyword>
<reference evidence="2 3" key="1">
    <citation type="submission" date="2018-03" db="EMBL/GenBank/DDBJ databases">
        <title>Pantoea intestinalis SRCM103226 isolated form the mealworm.</title>
        <authorList>
            <person name="Jeong D.-Y."/>
            <person name="Kim J.W."/>
        </authorList>
    </citation>
    <scope>NUCLEOTIDE SEQUENCE [LARGE SCALE GENOMIC DNA]</scope>
    <source>
        <strain evidence="2 3">SRCM103226</strain>
    </source>
</reference>
<dbReference type="OrthoDB" id="784829at2"/>
<organism evidence="2 3">
    <name type="scientific">Mixta intestinalis</name>
    <dbReference type="NCBI Taxonomy" id="1615494"/>
    <lineage>
        <taxon>Bacteria</taxon>
        <taxon>Pseudomonadati</taxon>
        <taxon>Pseudomonadota</taxon>
        <taxon>Gammaproteobacteria</taxon>
        <taxon>Enterobacterales</taxon>
        <taxon>Erwiniaceae</taxon>
        <taxon>Mixta</taxon>
    </lineage>
</organism>
<proteinExistence type="predicted"/>
<gene>
    <name evidence="2" type="ORF">C7M51_02988</name>
</gene>
<protein>
    <recommendedName>
        <fullName evidence="1">DUF927 domain-containing protein</fullName>
    </recommendedName>
</protein>
<feature type="domain" description="DUF927" evidence="1">
    <location>
        <begin position="77"/>
        <end position="342"/>
    </location>
</feature>
<evidence type="ECO:0000313" key="2">
    <source>
        <dbReference type="EMBL" id="QHM72670.1"/>
    </source>
</evidence>
<dbReference type="Pfam" id="PF06048">
    <property type="entry name" value="DUF927"/>
    <property type="match status" value="1"/>
</dbReference>
<dbReference type="RefSeq" id="WP_160622471.1">
    <property type="nucleotide sequence ID" value="NZ_CP028271.1"/>
</dbReference>